<dbReference type="PANTHER" id="PTHR30055">
    <property type="entry name" value="HTH-TYPE TRANSCRIPTIONAL REGULATOR RUTR"/>
    <property type="match status" value="1"/>
</dbReference>
<dbReference type="InterPro" id="IPR009057">
    <property type="entry name" value="Homeodomain-like_sf"/>
</dbReference>
<evidence type="ECO:0000259" key="5">
    <source>
        <dbReference type="PROSITE" id="PS50977"/>
    </source>
</evidence>
<evidence type="ECO:0000256" key="4">
    <source>
        <dbReference type="PROSITE-ProRule" id="PRU00335"/>
    </source>
</evidence>
<comment type="caution">
    <text evidence="6">The sequence shown here is derived from an EMBL/GenBank/DDBJ whole genome shotgun (WGS) entry which is preliminary data.</text>
</comment>
<name>A0ABN1ZQX6_9ACTN</name>
<proteinExistence type="predicted"/>
<organism evidence="6 7">
    <name type="scientific">Streptomyces synnematoformans</name>
    <dbReference type="NCBI Taxonomy" id="415721"/>
    <lineage>
        <taxon>Bacteria</taxon>
        <taxon>Bacillati</taxon>
        <taxon>Actinomycetota</taxon>
        <taxon>Actinomycetes</taxon>
        <taxon>Kitasatosporales</taxon>
        <taxon>Streptomycetaceae</taxon>
        <taxon>Streptomyces</taxon>
    </lineage>
</organism>
<dbReference type="InterPro" id="IPR001647">
    <property type="entry name" value="HTH_TetR"/>
</dbReference>
<dbReference type="InterPro" id="IPR050109">
    <property type="entry name" value="HTH-type_TetR-like_transc_reg"/>
</dbReference>
<evidence type="ECO:0000313" key="6">
    <source>
        <dbReference type="EMBL" id="GAA1502443.1"/>
    </source>
</evidence>
<keyword evidence="2 4" id="KW-0238">DNA-binding</keyword>
<evidence type="ECO:0000256" key="1">
    <source>
        <dbReference type="ARBA" id="ARBA00023015"/>
    </source>
</evidence>
<protein>
    <submittedName>
        <fullName evidence="6">TetR/AcrR family transcriptional regulator</fullName>
    </submittedName>
</protein>
<keyword evidence="1" id="KW-0805">Transcription regulation</keyword>
<sequence length="193" mass="20882">MGMDTAVSSIGARARTRRAILDAGTAVLAKNPTASLADVAAAAGVGRTTVHRYFSERSDLIAAIGVDVLDKIGAATERARPGDGPALTALERVCQEYFELGESLAIVFDESLAATWNWESWEEETEADRALARLVDRGREEGALDSRLDTDWVIQVVWSLLYVAWQRSRSGDTKHNALSLCLHTLRKSVGAAP</sequence>
<evidence type="ECO:0000313" key="7">
    <source>
        <dbReference type="Proteomes" id="UP001500443"/>
    </source>
</evidence>
<dbReference type="EMBL" id="BAAAPF010000333">
    <property type="protein sequence ID" value="GAA1502443.1"/>
    <property type="molecule type" value="Genomic_DNA"/>
</dbReference>
<keyword evidence="3" id="KW-0804">Transcription</keyword>
<feature type="DNA-binding region" description="H-T-H motif" evidence="4">
    <location>
        <begin position="35"/>
        <end position="54"/>
    </location>
</feature>
<dbReference type="PANTHER" id="PTHR30055:SF234">
    <property type="entry name" value="HTH-TYPE TRANSCRIPTIONAL REGULATOR BETI"/>
    <property type="match status" value="1"/>
</dbReference>
<dbReference type="Proteomes" id="UP001500443">
    <property type="component" value="Unassembled WGS sequence"/>
</dbReference>
<feature type="domain" description="HTH tetR-type" evidence="5">
    <location>
        <begin position="14"/>
        <end position="72"/>
    </location>
</feature>
<gene>
    <name evidence="6" type="ORF">GCM10009802_59440</name>
</gene>
<dbReference type="Pfam" id="PF00440">
    <property type="entry name" value="TetR_N"/>
    <property type="match status" value="1"/>
</dbReference>
<dbReference type="InterPro" id="IPR036271">
    <property type="entry name" value="Tet_transcr_reg_TetR-rel_C_sf"/>
</dbReference>
<keyword evidence="7" id="KW-1185">Reference proteome</keyword>
<dbReference type="SUPFAM" id="SSF46689">
    <property type="entry name" value="Homeodomain-like"/>
    <property type="match status" value="1"/>
</dbReference>
<evidence type="ECO:0000256" key="2">
    <source>
        <dbReference type="ARBA" id="ARBA00023125"/>
    </source>
</evidence>
<reference evidence="7" key="1">
    <citation type="journal article" date="2019" name="Int. J. Syst. Evol. Microbiol.">
        <title>The Global Catalogue of Microorganisms (GCM) 10K type strain sequencing project: providing services to taxonomists for standard genome sequencing and annotation.</title>
        <authorList>
            <consortium name="The Broad Institute Genomics Platform"/>
            <consortium name="The Broad Institute Genome Sequencing Center for Infectious Disease"/>
            <person name="Wu L."/>
            <person name="Ma J."/>
        </authorList>
    </citation>
    <scope>NUCLEOTIDE SEQUENCE [LARGE SCALE GENOMIC DNA]</scope>
    <source>
        <strain evidence="7">JCM 15481</strain>
    </source>
</reference>
<dbReference type="SUPFAM" id="SSF48498">
    <property type="entry name" value="Tetracyclin repressor-like, C-terminal domain"/>
    <property type="match status" value="1"/>
</dbReference>
<dbReference type="PROSITE" id="PS50977">
    <property type="entry name" value="HTH_TETR_2"/>
    <property type="match status" value="1"/>
</dbReference>
<accession>A0ABN1ZQX6</accession>
<dbReference type="Gene3D" id="1.10.357.10">
    <property type="entry name" value="Tetracycline Repressor, domain 2"/>
    <property type="match status" value="1"/>
</dbReference>
<evidence type="ECO:0000256" key="3">
    <source>
        <dbReference type="ARBA" id="ARBA00023163"/>
    </source>
</evidence>